<dbReference type="InterPro" id="IPR000210">
    <property type="entry name" value="BTB/POZ_dom"/>
</dbReference>
<dbReference type="AlphaFoldDB" id="A0A8T0EJB4"/>
<dbReference type="CDD" id="cd18186">
    <property type="entry name" value="BTB_POZ_ZBTB_KLHL-like"/>
    <property type="match status" value="1"/>
</dbReference>
<protein>
    <submittedName>
        <fullName evidence="2">Speckle-type POZ protein like</fullName>
    </submittedName>
</protein>
<reference evidence="2" key="2">
    <citation type="submission" date="2020-06" db="EMBL/GenBank/DDBJ databases">
        <authorList>
            <person name="Sheffer M."/>
        </authorList>
    </citation>
    <scope>NUCLEOTIDE SEQUENCE</scope>
</reference>
<dbReference type="Gene3D" id="2.60.210.10">
    <property type="entry name" value="Apoptosis, Tumor Necrosis Factor Receptor Associated Protein 2, Chain A"/>
    <property type="match status" value="2"/>
</dbReference>
<proteinExistence type="predicted"/>
<dbReference type="PANTHER" id="PTHR24413">
    <property type="entry name" value="SPECKLE-TYPE POZ PROTEIN"/>
    <property type="match status" value="1"/>
</dbReference>
<dbReference type="Pfam" id="PF00917">
    <property type="entry name" value="MATH"/>
    <property type="match status" value="1"/>
</dbReference>
<organism evidence="2 3">
    <name type="scientific">Argiope bruennichi</name>
    <name type="common">Wasp spider</name>
    <name type="synonym">Aranea bruennichi</name>
    <dbReference type="NCBI Taxonomy" id="94029"/>
    <lineage>
        <taxon>Eukaryota</taxon>
        <taxon>Metazoa</taxon>
        <taxon>Ecdysozoa</taxon>
        <taxon>Arthropoda</taxon>
        <taxon>Chelicerata</taxon>
        <taxon>Arachnida</taxon>
        <taxon>Araneae</taxon>
        <taxon>Araneomorphae</taxon>
        <taxon>Entelegynae</taxon>
        <taxon>Araneoidea</taxon>
        <taxon>Araneidae</taxon>
        <taxon>Argiope</taxon>
    </lineage>
</organism>
<dbReference type="Gene3D" id="3.30.710.10">
    <property type="entry name" value="Potassium Channel Kv1.1, Chain A"/>
    <property type="match status" value="1"/>
</dbReference>
<dbReference type="Gene3D" id="1.25.40.420">
    <property type="match status" value="1"/>
</dbReference>
<dbReference type="EMBL" id="JABXBU010002228">
    <property type="protein sequence ID" value="KAF8771438.1"/>
    <property type="molecule type" value="Genomic_DNA"/>
</dbReference>
<comment type="caution">
    <text evidence="2">The sequence shown here is derived from an EMBL/GenBank/DDBJ whole genome shotgun (WGS) entry which is preliminary data.</text>
</comment>
<dbReference type="InterPro" id="IPR002083">
    <property type="entry name" value="MATH/TRAF_dom"/>
</dbReference>
<reference evidence="2" key="1">
    <citation type="journal article" date="2020" name="bioRxiv">
        <title>Chromosome-level reference genome of the European wasp spider Argiope bruennichi: a resource for studies on range expansion and evolutionary adaptation.</title>
        <authorList>
            <person name="Sheffer M.M."/>
            <person name="Hoppe A."/>
            <person name="Krehenwinkel H."/>
            <person name="Uhl G."/>
            <person name="Kuss A.W."/>
            <person name="Jensen L."/>
            <person name="Jensen C."/>
            <person name="Gillespie R.G."/>
            <person name="Hoff K.J."/>
            <person name="Prost S."/>
        </authorList>
    </citation>
    <scope>NUCLEOTIDE SEQUENCE</scope>
</reference>
<evidence type="ECO:0000259" key="1">
    <source>
        <dbReference type="PROSITE" id="PS50097"/>
    </source>
</evidence>
<gene>
    <name evidence="2" type="ORF">HNY73_018861</name>
</gene>
<dbReference type="SUPFAM" id="SSF54695">
    <property type="entry name" value="POZ domain"/>
    <property type="match status" value="1"/>
</dbReference>
<dbReference type="InterPro" id="IPR011333">
    <property type="entry name" value="SKP1/BTB/POZ_sf"/>
</dbReference>
<dbReference type="Pfam" id="PF00651">
    <property type="entry name" value="BTB"/>
    <property type="match status" value="1"/>
</dbReference>
<dbReference type="GO" id="GO:0030163">
    <property type="term" value="P:protein catabolic process"/>
    <property type="evidence" value="ECO:0007669"/>
    <property type="project" value="UniProtKB-ARBA"/>
</dbReference>
<feature type="domain" description="BTB" evidence="1">
    <location>
        <begin position="339"/>
        <end position="405"/>
    </location>
</feature>
<dbReference type="InterPro" id="IPR008974">
    <property type="entry name" value="TRAF-like"/>
</dbReference>
<accession>A0A8T0EJB4</accession>
<sequence>MAGTTDKEKVHFTYLWVMENISIWHLSKAYRSPVFTIDSMENTKWQLTIDITTVSIDFYVQRADEDNGPDSIEIDYEISILGADGSALVKKMGSNQFENSSYYSFRGFEKTEDVFYNKKEKFLPKGNLTVQCRMWRIGSRITKTALCFVRTLKNVNRISFVWKIRDFSTLRPKEKRIHLINPPSKEAPRLILTFYLSEKMGKEYAFIEIDRSMEKKCHAIFGKICLLDSRGKSVKSSSVEECVSESNEIISLIKLCFKKSDFLSDKESLLQNGVLSLRCEFDIDVYPYWHQIETYKDFEGSIVPLVSEIQFDDEKVEKCVNSCSLRNFFRSCYEEGILSDVCLQAGSETFHAHKAMLSVRSPVFKAMFTKEKQKTGECVMIPCTSVDTLRHLLSYIYTNTVPELKWDEVVDLYKAANEYALFDLREICSNFMKVNVSSADFCSVIILADKHQDYSLQTVVNNYVFIHCDEIFDSDEWKNFRISEPRLAIETTETIICSMNNDETYYIYPDEDDKFDNLYSQKLYDIENNCLRDFEFENSDSDNYATMQ</sequence>
<dbReference type="Proteomes" id="UP000807504">
    <property type="component" value="Unassembled WGS sequence"/>
</dbReference>
<dbReference type="SMART" id="SM00225">
    <property type="entry name" value="BTB"/>
    <property type="match status" value="1"/>
</dbReference>
<dbReference type="SUPFAM" id="SSF49599">
    <property type="entry name" value="TRAF domain-like"/>
    <property type="match status" value="1"/>
</dbReference>
<evidence type="ECO:0000313" key="2">
    <source>
        <dbReference type="EMBL" id="KAF8771438.1"/>
    </source>
</evidence>
<dbReference type="PROSITE" id="PS50097">
    <property type="entry name" value="BTB"/>
    <property type="match status" value="1"/>
</dbReference>
<keyword evidence="3" id="KW-1185">Reference proteome</keyword>
<name>A0A8T0EJB4_ARGBR</name>
<evidence type="ECO:0000313" key="3">
    <source>
        <dbReference type="Proteomes" id="UP000807504"/>
    </source>
</evidence>